<reference evidence="4 5" key="1">
    <citation type="submission" date="2018-04" db="EMBL/GenBank/DDBJ databases">
        <title>Genomic Encyclopedia of Type Strains, Phase IV (KMG-IV): sequencing the most valuable type-strain genomes for metagenomic binning, comparative biology and taxonomic classification.</title>
        <authorList>
            <person name="Goeker M."/>
        </authorList>
    </citation>
    <scope>NUCLEOTIDE SEQUENCE [LARGE SCALE GENOMIC DNA]</scope>
    <source>
        <strain evidence="4 5">DSM 104150</strain>
    </source>
</reference>
<dbReference type="SUPFAM" id="SSF53474">
    <property type="entry name" value="alpha/beta-Hydrolases"/>
    <property type="match status" value="1"/>
</dbReference>
<dbReference type="RefSeq" id="WP_110264569.1">
    <property type="nucleotide sequence ID" value="NZ_CAWNXA010000003.1"/>
</dbReference>
<dbReference type="AlphaFoldDB" id="A0A318EGH4"/>
<evidence type="ECO:0000259" key="3">
    <source>
        <dbReference type="Pfam" id="PF00326"/>
    </source>
</evidence>
<dbReference type="InterPro" id="IPR029058">
    <property type="entry name" value="AB_hydrolase_fold"/>
</dbReference>
<gene>
    <name evidence="4" type="ORF">C8D93_103222</name>
</gene>
<dbReference type="GO" id="GO:0006508">
    <property type="term" value="P:proteolysis"/>
    <property type="evidence" value="ECO:0007669"/>
    <property type="project" value="InterPro"/>
</dbReference>
<evidence type="ECO:0000256" key="1">
    <source>
        <dbReference type="ARBA" id="ARBA00022801"/>
    </source>
</evidence>
<evidence type="ECO:0000313" key="5">
    <source>
        <dbReference type="Proteomes" id="UP000248330"/>
    </source>
</evidence>
<organism evidence="4 5">
    <name type="scientific">Sinimarinibacterium flocculans</name>
    <dbReference type="NCBI Taxonomy" id="985250"/>
    <lineage>
        <taxon>Bacteria</taxon>
        <taxon>Pseudomonadati</taxon>
        <taxon>Pseudomonadota</taxon>
        <taxon>Gammaproteobacteria</taxon>
        <taxon>Nevskiales</taxon>
        <taxon>Nevskiaceae</taxon>
        <taxon>Sinimarinibacterium</taxon>
    </lineage>
</organism>
<proteinExistence type="predicted"/>
<name>A0A318EGH4_9GAMM</name>
<protein>
    <submittedName>
        <fullName evidence="4">Dipeptidyl aminopeptidase/acylaminoacyl peptidase</fullName>
    </submittedName>
</protein>
<dbReference type="PANTHER" id="PTHR42776:SF27">
    <property type="entry name" value="DIPEPTIDYL PEPTIDASE FAMILY MEMBER 6"/>
    <property type="match status" value="1"/>
</dbReference>
<dbReference type="Gene3D" id="3.40.50.1820">
    <property type="entry name" value="alpha/beta hydrolase"/>
    <property type="match status" value="1"/>
</dbReference>
<keyword evidence="1" id="KW-0378">Hydrolase</keyword>
<keyword evidence="2" id="KW-0732">Signal</keyword>
<dbReference type="InterPro" id="IPR015943">
    <property type="entry name" value="WD40/YVTN_repeat-like_dom_sf"/>
</dbReference>
<dbReference type="InterPro" id="IPR001375">
    <property type="entry name" value="Peptidase_S9_cat"/>
</dbReference>
<dbReference type="GO" id="GO:0004252">
    <property type="term" value="F:serine-type endopeptidase activity"/>
    <property type="evidence" value="ECO:0007669"/>
    <property type="project" value="InterPro"/>
</dbReference>
<dbReference type="InterPro" id="IPR002470">
    <property type="entry name" value="Peptidase_S9A"/>
</dbReference>
<keyword evidence="4" id="KW-0031">Aminopeptidase</keyword>
<dbReference type="PRINTS" id="PR00862">
    <property type="entry name" value="PROLIGOPTASE"/>
</dbReference>
<dbReference type="SUPFAM" id="SSF82171">
    <property type="entry name" value="DPP6 N-terminal domain-like"/>
    <property type="match status" value="1"/>
</dbReference>
<sequence length="653" mass="72445">MRTGPALGAALLLGAGVAQAADIPLEAFARQPEFNDVVISPDGRHVAVSVPDGNQTNLAVIRLADKKVTAAIQSGRDTHVADIYWANDQRVIIAMADSAGPLDQPSFTGEFNAVDADGRHMSYLFGWRPRRSMAEFAAQEATVGFGTFVSDLKDDPDHVMIASVHPREAWTQTGRSTLYKVNVETSATRVVARAPITGWSGFVVDDQGKLHFTIGSDEQTLATRTFRFLPGSDEWKEVGSGKLGAEIVPLRITADGSRIYVRARNDQGRLCLATLDPDSGATRMVNCHNEVDVGLVVFSTDGNTPLAAYYHPGRIEASWITPEHPEAVALRRFAASFPGQIARPTSRTRDGSLMTILVYSDRNPGDFYLYDTKEGKAEYLFSVRSWIDPEQMAERRPIRYETRDGATIHGYLTLPRGVAAEQLPLIVHPHGGPFGVRDAWGWTADPQAMASRGYAVLQVNFRGSGGYGHQHHEAARGQWGGMMIDDITDGVRWAIEQRIADPERICIYGGSYGGYASLMSAVREPDLYKCTVGYVGVYDIPLWMRDTDVSDRESGRNYMRQYVGNDPEELRRQSPIHHLDRLKAAVFLVHGKHDIRVPYNQATQLRKALKARDYPFEWRVEADEGHGFYRLDARVGLYEQLFAFFDKHIGAAD</sequence>
<dbReference type="Proteomes" id="UP000248330">
    <property type="component" value="Unassembled WGS sequence"/>
</dbReference>
<keyword evidence="5" id="KW-1185">Reference proteome</keyword>
<dbReference type="GO" id="GO:0004177">
    <property type="term" value="F:aminopeptidase activity"/>
    <property type="evidence" value="ECO:0007669"/>
    <property type="project" value="UniProtKB-KW"/>
</dbReference>
<dbReference type="OrthoDB" id="4269629at2"/>
<comment type="caution">
    <text evidence="4">The sequence shown here is derived from an EMBL/GenBank/DDBJ whole genome shotgun (WGS) entry which is preliminary data.</text>
</comment>
<dbReference type="Gene3D" id="2.130.10.10">
    <property type="entry name" value="YVTN repeat-like/Quinoprotein amine dehydrogenase"/>
    <property type="match status" value="1"/>
</dbReference>
<feature type="chain" id="PRO_5016238336" evidence="2">
    <location>
        <begin position="21"/>
        <end position="653"/>
    </location>
</feature>
<feature type="signal peptide" evidence="2">
    <location>
        <begin position="1"/>
        <end position="20"/>
    </location>
</feature>
<evidence type="ECO:0000313" key="4">
    <source>
        <dbReference type="EMBL" id="PXV69648.1"/>
    </source>
</evidence>
<accession>A0A318EGH4</accession>
<dbReference type="PANTHER" id="PTHR42776">
    <property type="entry name" value="SERINE PEPTIDASE S9 FAMILY MEMBER"/>
    <property type="match status" value="1"/>
</dbReference>
<keyword evidence="4" id="KW-0645">Protease</keyword>
<dbReference type="Pfam" id="PF00326">
    <property type="entry name" value="Peptidase_S9"/>
    <property type="match status" value="1"/>
</dbReference>
<dbReference type="EMBL" id="QICN01000003">
    <property type="protein sequence ID" value="PXV69648.1"/>
    <property type="molecule type" value="Genomic_DNA"/>
</dbReference>
<evidence type="ECO:0000256" key="2">
    <source>
        <dbReference type="SAM" id="SignalP"/>
    </source>
</evidence>
<feature type="domain" description="Peptidase S9 prolyl oligopeptidase catalytic" evidence="3">
    <location>
        <begin position="444"/>
        <end position="650"/>
    </location>
</feature>